<dbReference type="EMBL" id="VCMV01000031">
    <property type="protein sequence ID" value="KAB0265658.1"/>
    <property type="molecule type" value="Genomic_DNA"/>
</dbReference>
<keyword evidence="2" id="KW-1185">Reference proteome</keyword>
<name>A0A5N3P7E0_9HYPH</name>
<accession>A0A5N3P7E0</accession>
<gene>
    <name evidence="1" type="ORF">FEZ63_17605</name>
</gene>
<reference evidence="1 2" key="1">
    <citation type="journal article" date="2019" name="Microorganisms">
        <title>Genome Insights into the Novel Species Microvirga brassicacearum, a Rapeseed Endophyte with Biotechnological Potential.</title>
        <authorList>
            <person name="Jimenez-Gomez A."/>
            <person name="Saati-Santamaria Z."/>
            <person name="Igual J.M."/>
            <person name="Rivas R."/>
            <person name="Mateos P.F."/>
            <person name="Garcia-Fraile P."/>
        </authorList>
    </citation>
    <scope>NUCLEOTIDE SEQUENCE [LARGE SCALE GENOMIC DNA]</scope>
    <source>
        <strain evidence="1 2">CDVBN77</strain>
    </source>
</reference>
<dbReference type="AlphaFoldDB" id="A0A5N3P7E0"/>
<sequence length="509" mass="52372">MSITPHLALPLLAAAQAQKHVTHNEAIASLDALVHLAVKERDRDNPPALPAEGDRYLVGTGGVGAFAGHAGAIALFDLGVWRFLAPRPGWRAYIEAEDAIVVFNGSVWRGVIGDTASFERLGIGTQADDQNPLAAKLNTALFTAKGAGEGGTGDLRFVLNKDAAGNVLSQLYQSGYSGRAETGLVGNDDFAIRVSPDGSQWRDAMRIDGTTGTVSFPSGLASAPGANLLINASFLVNQRGHGAGILAAGQYGYDRWKAGAGGCSIGRLADGSISLTGALDQIVDVAQAPALAGASNFAGRMMTISVEDPSAPLSVTIGSNTGTIAPGAGRCSVTLLIDPAFTGHLLLRLQSSGTTTFLRPKLELGDSATPWMGDWLDVDEIRCRRYYQRVAVSGGAPAVMAGLGQRKAANLIDIPYALPVAMRASPTLQTSGFGWAGASPAGNQIGFYDPASAAWLINSGIVSASMAAPASPSALVLRFQAAISFSGSAGAVGQLQLGSTAYLALQAEL</sequence>
<dbReference type="InterPro" id="IPR021251">
    <property type="entry name" value="DUF2793"/>
</dbReference>
<protein>
    <submittedName>
        <fullName evidence="1">DUF2793 domain-containing protein</fullName>
    </submittedName>
</protein>
<dbReference type="RefSeq" id="WP_150946897.1">
    <property type="nucleotide sequence ID" value="NZ_VCMV01000031.1"/>
</dbReference>
<proteinExistence type="predicted"/>
<evidence type="ECO:0000313" key="1">
    <source>
        <dbReference type="EMBL" id="KAB0265658.1"/>
    </source>
</evidence>
<dbReference type="OrthoDB" id="564699at2"/>
<dbReference type="Pfam" id="PF10983">
    <property type="entry name" value="DUF2793"/>
    <property type="match status" value="1"/>
</dbReference>
<comment type="caution">
    <text evidence="1">The sequence shown here is derived from an EMBL/GenBank/DDBJ whole genome shotgun (WGS) entry which is preliminary data.</text>
</comment>
<evidence type="ECO:0000313" key="2">
    <source>
        <dbReference type="Proteomes" id="UP000325684"/>
    </source>
</evidence>
<dbReference type="Proteomes" id="UP000325684">
    <property type="component" value="Unassembled WGS sequence"/>
</dbReference>
<organism evidence="1 2">
    <name type="scientific">Microvirga brassicacearum</name>
    <dbReference type="NCBI Taxonomy" id="2580413"/>
    <lineage>
        <taxon>Bacteria</taxon>
        <taxon>Pseudomonadati</taxon>
        <taxon>Pseudomonadota</taxon>
        <taxon>Alphaproteobacteria</taxon>
        <taxon>Hyphomicrobiales</taxon>
        <taxon>Methylobacteriaceae</taxon>
        <taxon>Microvirga</taxon>
    </lineage>
</organism>